<dbReference type="AlphaFoldDB" id="A0A3P6GTP9"/>
<evidence type="ECO:0000313" key="1">
    <source>
        <dbReference type="EMBL" id="VDD61454.1"/>
    </source>
</evidence>
<reference evidence="1" key="1">
    <citation type="submission" date="2018-11" db="EMBL/GenBank/DDBJ databases">
        <authorList>
            <consortium name="Genoscope - CEA"/>
            <person name="William W."/>
        </authorList>
    </citation>
    <scope>NUCLEOTIDE SEQUENCE</scope>
</reference>
<proteinExistence type="predicted"/>
<gene>
    <name evidence="1" type="ORF">BOLC6T36907H</name>
</gene>
<name>A0A3P6GTP9_BRAOL</name>
<sequence length="83" mass="9051">MFDSSSSTTGGGIRVRTLGIPIKCWCRSALRSSSPKPIKIHIAGIIGVAMRLKGSLRTTITSSNGLMKLSVMRYNSWTTKFEC</sequence>
<dbReference type="EMBL" id="LR031880">
    <property type="protein sequence ID" value="VDD61454.1"/>
    <property type="molecule type" value="Genomic_DNA"/>
</dbReference>
<organism evidence="1">
    <name type="scientific">Brassica oleracea</name>
    <name type="common">Wild cabbage</name>
    <dbReference type="NCBI Taxonomy" id="3712"/>
    <lineage>
        <taxon>Eukaryota</taxon>
        <taxon>Viridiplantae</taxon>
        <taxon>Streptophyta</taxon>
        <taxon>Embryophyta</taxon>
        <taxon>Tracheophyta</taxon>
        <taxon>Spermatophyta</taxon>
        <taxon>Magnoliopsida</taxon>
        <taxon>eudicotyledons</taxon>
        <taxon>Gunneridae</taxon>
        <taxon>Pentapetalae</taxon>
        <taxon>rosids</taxon>
        <taxon>malvids</taxon>
        <taxon>Brassicales</taxon>
        <taxon>Brassicaceae</taxon>
        <taxon>Brassiceae</taxon>
        <taxon>Brassica</taxon>
    </lineage>
</organism>
<protein>
    <submittedName>
        <fullName evidence="1">Uncharacterized protein</fullName>
    </submittedName>
</protein>
<accession>A0A3P6GTP9</accession>